<dbReference type="GeneID" id="81361238"/>
<dbReference type="RefSeq" id="XP_056469675.1">
    <property type="nucleotide sequence ID" value="XM_056622259.1"/>
</dbReference>
<feature type="domain" description="Thiamine-binding protein" evidence="2">
    <location>
        <begin position="1"/>
        <end position="70"/>
    </location>
</feature>
<reference evidence="3" key="2">
    <citation type="journal article" date="2023" name="IMA Fungus">
        <title>Comparative genomic study of the Penicillium genus elucidates a diverse pangenome and 15 lateral gene transfer events.</title>
        <authorList>
            <person name="Petersen C."/>
            <person name="Sorensen T."/>
            <person name="Nielsen M.R."/>
            <person name="Sondergaard T.E."/>
            <person name="Sorensen J.L."/>
            <person name="Fitzpatrick D.A."/>
            <person name="Frisvad J.C."/>
            <person name="Nielsen K.L."/>
        </authorList>
    </citation>
    <scope>NUCLEOTIDE SEQUENCE</scope>
    <source>
        <strain evidence="3">IBT 30761</strain>
    </source>
</reference>
<accession>A0A9W9END4</accession>
<evidence type="ECO:0000313" key="4">
    <source>
        <dbReference type="Proteomes" id="UP001149074"/>
    </source>
</evidence>
<dbReference type="PANTHER" id="PTHR33777">
    <property type="entry name" value="UPF0045 PROTEIN ECM15"/>
    <property type="match status" value="1"/>
</dbReference>
<dbReference type="NCBIfam" id="TIGR00106">
    <property type="entry name" value="MTH1187 family thiamine-binding protein"/>
    <property type="match status" value="1"/>
</dbReference>
<name>A0A9W9END4_9EURO</name>
<dbReference type="EMBL" id="JAPQKI010000010">
    <property type="protein sequence ID" value="KAJ5084997.1"/>
    <property type="molecule type" value="Genomic_DNA"/>
</dbReference>
<dbReference type="OrthoDB" id="5587367at2759"/>
<dbReference type="InterPro" id="IPR051614">
    <property type="entry name" value="UPF0045_domain"/>
</dbReference>
<reference evidence="3" key="1">
    <citation type="submission" date="2022-11" db="EMBL/GenBank/DDBJ databases">
        <authorList>
            <person name="Petersen C."/>
        </authorList>
    </citation>
    <scope>NUCLEOTIDE SEQUENCE</scope>
    <source>
        <strain evidence="3">IBT 30761</strain>
    </source>
</reference>
<evidence type="ECO:0000256" key="1">
    <source>
        <dbReference type="ARBA" id="ARBA00010272"/>
    </source>
</evidence>
<dbReference type="SUPFAM" id="SSF89957">
    <property type="entry name" value="MTH1187/YkoF-like"/>
    <property type="match status" value="1"/>
</dbReference>
<feature type="non-terminal residue" evidence="3">
    <location>
        <position position="70"/>
    </location>
</feature>
<dbReference type="GO" id="GO:0005829">
    <property type="term" value="C:cytosol"/>
    <property type="evidence" value="ECO:0007669"/>
    <property type="project" value="TreeGrafter"/>
</dbReference>
<evidence type="ECO:0000259" key="2">
    <source>
        <dbReference type="Pfam" id="PF01910"/>
    </source>
</evidence>
<sequence length="70" mass="7714">IGSQDSSFSKTIAAIQQLVHESGLKSHTHTTGTTIEGQWDKVMRLIGVAHTLVHHSGILRIQTDVRILTR</sequence>
<evidence type="ECO:0000313" key="3">
    <source>
        <dbReference type="EMBL" id="KAJ5084997.1"/>
    </source>
</evidence>
<comment type="caution">
    <text evidence="3">The sequence shown here is derived from an EMBL/GenBank/DDBJ whole genome shotgun (WGS) entry which is preliminary data.</text>
</comment>
<dbReference type="Proteomes" id="UP001149074">
    <property type="component" value="Unassembled WGS sequence"/>
</dbReference>
<dbReference type="InterPro" id="IPR029756">
    <property type="entry name" value="MTH1187/YkoF-like"/>
</dbReference>
<gene>
    <name evidence="3" type="ORF">N7532_009768</name>
</gene>
<dbReference type="AlphaFoldDB" id="A0A9W9END4"/>
<dbReference type="Pfam" id="PF01910">
    <property type="entry name" value="Thiamine_BP"/>
    <property type="match status" value="1"/>
</dbReference>
<keyword evidence="4" id="KW-1185">Reference proteome</keyword>
<proteinExistence type="inferred from homology"/>
<organism evidence="3 4">
    <name type="scientific">Penicillium argentinense</name>
    <dbReference type="NCBI Taxonomy" id="1131581"/>
    <lineage>
        <taxon>Eukaryota</taxon>
        <taxon>Fungi</taxon>
        <taxon>Dikarya</taxon>
        <taxon>Ascomycota</taxon>
        <taxon>Pezizomycotina</taxon>
        <taxon>Eurotiomycetes</taxon>
        <taxon>Eurotiomycetidae</taxon>
        <taxon>Eurotiales</taxon>
        <taxon>Aspergillaceae</taxon>
        <taxon>Penicillium</taxon>
    </lineage>
</organism>
<dbReference type="InterPro" id="IPR002767">
    <property type="entry name" value="Thiamine_BP"/>
</dbReference>
<protein>
    <submittedName>
        <fullName evidence="3">Cell wall biogenesis protein</fullName>
    </submittedName>
</protein>
<dbReference type="PANTHER" id="PTHR33777:SF1">
    <property type="entry name" value="UPF0045 PROTEIN ECM15"/>
    <property type="match status" value="1"/>
</dbReference>
<dbReference type="Gene3D" id="3.30.70.930">
    <property type="match status" value="1"/>
</dbReference>
<comment type="similarity">
    <text evidence="1">Belongs to the UPF0045 family.</text>
</comment>